<dbReference type="AlphaFoldDB" id="A0A830H4Q1"/>
<dbReference type="PROSITE" id="PS50280">
    <property type="entry name" value="SET"/>
    <property type="match status" value="1"/>
</dbReference>
<evidence type="ECO:0000259" key="1">
    <source>
        <dbReference type="PROSITE" id="PS50280"/>
    </source>
</evidence>
<dbReference type="EMBL" id="BNJQ01000002">
    <property type="protein sequence ID" value="GHP02015.1"/>
    <property type="molecule type" value="Genomic_DNA"/>
</dbReference>
<organism evidence="2 3">
    <name type="scientific">Pycnococcus provasolii</name>
    <dbReference type="NCBI Taxonomy" id="41880"/>
    <lineage>
        <taxon>Eukaryota</taxon>
        <taxon>Viridiplantae</taxon>
        <taxon>Chlorophyta</taxon>
        <taxon>Pseudoscourfieldiophyceae</taxon>
        <taxon>Pseudoscourfieldiales</taxon>
        <taxon>Pycnococcaceae</taxon>
        <taxon>Pycnococcus</taxon>
    </lineage>
</organism>
<dbReference type="OrthoDB" id="5560686at2759"/>
<reference evidence="2" key="1">
    <citation type="submission" date="2020-10" db="EMBL/GenBank/DDBJ databases">
        <title>Unveiling of a novel bifunctional photoreceptor, Dualchrome1, isolated from a cosmopolitan green alga.</title>
        <authorList>
            <person name="Suzuki S."/>
            <person name="Kawachi M."/>
        </authorList>
    </citation>
    <scope>NUCLEOTIDE SEQUENCE</scope>
    <source>
        <strain evidence="2">NIES 2893</strain>
    </source>
</reference>
<dbReference type="Proteomes" id="UP000660262">
    <property type="component" value="Unassembled WGS sequence"/>
</dbReference>
<dbReference type="SUPFAM" id="SSF82199">
    <property type="entry name" value="SET domain"/>
    <property type="match status" value="1"/>
</dbReference>
<evidence type="ECO:0000313" key="3">
    <source>
        <dbReference type="Proteomes" id="UP000660262"/>
    </source>
</evidence>
<sequence>MAFLKDLFQPGGLGSSVSVGMPSWSVVVCRIDVVLDEMTVRNTADNIRRKRKRGSKAQGGSMASYYADAAWSACCGDDGDDDSDDDFHGDLSSQLSARPSTLGAHVGMGLIVSSTTSVPAGAILCVYSGDHNGVLTSAQAELIIDKSYLIRLAPNRFNNGKQSGSMARFINDCRDKRHYNATFVKMPERECALVVATRDIKPDEEIFASYGAAYWFGRRKM</sequence>
<accession>A0A830H4Q1</accession>
<dbReference type="SMART" id="SM00317">
    <property type="entry name" value="SET"/>
    <property type="match status" value="1"/>
</dbReference>
<keyword evidence="3" id="KW-1185">Reference proteome</keyword>
<dbReference type="InterPro" id="IPR001214">
    <property type="entry name" value="SET_dom"/>
</dbReference>
<name>A0A830H4Q1_9CHLO</name>
<feature type="domain" description="SET" evidence="1">
    <location>
        <begin position="93"/>
        <end position="211"/>
    </location>
</feature>
<proteinExistence type="predicted"/>
<protein>
    <recommendedName>
        <fullName evidence="1">SET domain-containing protein</fullName>
    </recommendedName>
</protein>
<dbReference type="Pfam" id="PF00856">
    <property type="entry name" value="SET"/>
    <property type="match status" value="1"/>
</dbReference>
<evidence type="ECO:0000313" key="2">
    <source>
        <dbReference type="EMBL" id="GHP02015.1"/>
    </source>
</evidence>
<dbReference type="Gene3D" id="2.170.270.10">
    <property type="entry name" value="SET domain"/>
    <property type="match status" value="1"/>
</dbReference>
<gene>
    <name evidence="2" type="ORF">PPROV_000077100</name>
</gene>
<dbReference type="InterPro" id="IPR046341">
    <property type="entry name" value="SET_dom_sf"/>
</dbReference>
<comment type="caution">
    <text evidence="2">The sequence shown here is derived from an EMBL/GenBank/DDBJ whole genome shotgun (WGS) entry which is preliminary data.</text>
</comment>